<dbReference type="VEuPathDB" id="FungiDB:LEMA_P048530.1"/>
<dbReference type="InParanoid" id="E5R4M4"/>
<gene>
    <name evidence="1" type="ORF">LEMA_P048530.1</name>
</gene>
<dbReference type="EMBL" id="FP929083">
    <property type="protein sequence ID" value="CBX92147.1"/>
    <property type="molecule type" value="Genomic_DNA"/>
</dbReference>
<dbReference type="HOGENOM" id="CLU_976841_0_0_1"/>
<sequence length="285" mass="31118">MSTSTIVPTSTYYVYSTRTAVHTSNSTYIHSSSYAWPDAVTDEQHPTATPTTTTTAITTGKWKHSMQHGRHAGAALGLHLTHPLSNPLRLAPTPALSRPPMLRHTVPRSQWPPPCPLSCCHPLSTLPFPSAAFDKHSCPGFPIEALHDSRLPLSDALLIASASQALQHSDHTLMSYHGALRVPKPSRRVADSRNRRAIHLHLLLLDYFLVSASPSSAASRRQHRLSATTQVNTARSQIPLSSKNNIASFQTVHKSECDLYERANDTALAPYWLIGCVIPIAAAPL</sequence>
<accession>E5R4M4</accession>
<protein>
    <submittedName>
        <fullName evidence="1">Predicted protein</fullName>
    </submittedName>
</protein>
<dbReference type="AlphaFoldDB" id="E5R4M4"/>
<proteinExistence type="predicted"/>
<organism evidence="2">
    <name type="scientific">Leptosphaeria maculans (strain JN3 / isolate v23.1.3 / race Av1-4-5-6-7-8)</name>
    <name type="common">Blackleg fungus</name>
    <name type="synonym">Phoma lingam</name>
    <dbReference type="NCBI Taxonomy" id="985895"/>
    <lineage>
        <taxon>Eukaryota</taxon>
        <taxon>Fungi</taxon>
        <taxon>Dikarya</taxon>
        <taxon>Ascomycota</taxon>
        <taxon>Pezizomycotina</taxon>
        <taxon>Dothideomycetes</taxon>
        <taxon>Pleosporomycetidae</taxon>
        <taxon>Pleosporales</taxon>
        <taxon>Pleosporineae</taxon>
        <taxon>Leptosphaeriaceae</taxon>
        <taxon>Plenodomus</taxon>
        <taxon>Plenodomus lingam/Leptosphaeria maculans species complex</taxon>
    </lineage>
</organism>
<name>E5R4M4_LEPMJ</name>
<reference evidence="2" key="1">
    <citation type="journal article" date="2011" name="Nat. Commun.">
        <title>Effector diversification within compartments of the Leptosphaeria maculans genome affected by Repeat-Induced Point mutations.</title>
        <authorList>
            <person name="Rouxel T."/>
            <person name="Grandaubert J."/>
            <person name="Hane J.K."/>
            <person name="Hoede C."/>
            <person name="van de Wouw A.P."/>
            <person name="Couloux A."/>
            <person name="Dominguez V."/>
            <person name="Anthouard V."/>
            <person name="Bally P."/>
            <person name="Bourras S."/>
            <person name="Cozijnsen A.J."/>
            <person name="Ciuffetti L.M."/>
            <person name="Degrave A."/>
            <person name="Dilmaghani A."/>
            <person name="Duret L."/>
            <person name="Fudal I."/>
            <person name="Goodwin S.B."/>
            <person name="Gout L."/>
            <person name="Glaser N."/>
            <person name="Linglin J."/>
            <person name="Kema G.H.J."/>
            <person name="Lapalu N."/>
            <person name="Lawrence C.B."/>
            <person name="May K."/>
            <person name="Meyer M."/>
            <person name="Ollivier B."/>
            <person name="Poulain J."/>
            <person name="Schoch C.L."/>
            <person name="Simon A."/>
            <person name="Spatafora J.W."/>
            <person name="Stachowiak A."/>
            <person name="Turgeon B.G."/>
            <person name="Tyler B.M."/>
            <person name="Vincent D."/>
            <person name="Weissenbach J."/>
            <person name="Amselem J."/>
            <person name="Quesneville H."/>
            <person name="Oliver R.P."/>
            <person name="Wincker P."/>
            <person name="Balesdent M.-H."/>
            <person name="Howlett B.J."/>
        </authorList>
    </citation>
    <scope>NUCLEOTIDE SEQUENCE [LARGE SCALE GENOMIC DNA]</scope>
    <source>
        <strain evidence="2">JN3 / isolate v23.1.3 / race Av1-4-5-6-7-8</strain>
    </source>
</reference>
<evidence type="ECO:0000313" key="1">
    <source>
        <dbReference type="EMBL" id="CBX92147.1"/>
    </source>
</evidence>
<keyword evidence="2" id="KW-1185">Reference proteome</keyword>
<dbReference type="Proteomes" id="UP000002668">
    <property type="component" value="Genome"/>
</dbReference>
<evidence type="ECO:0000313" key="2">
    <source>
        <dbReference type="Proteomes" id="UP000002668"/>
    </source>
</evidence>